<dbReference type="GO" id="GO:0005886">
    <property type="term" value="C:plasma membrane"/>
    <property type="evidence" value="ECO:0007669"/>
    <property type="project" value="UniProtKB-SubCell"/>
</dbReference>
<evidence type="ECO:0000256" key="4">
    <source>
        <dbReference type="ARBA" id="ARBA00022614"/>
    </source>
</evidence>
<gene>
    <name evidence="16" type="ORF">ZIOFF_044276</name>
</gene>
<keyword evidence="5 12" id="KW-0812">Transmembrane</keyword>
<dbReference type="PROSITE" id="PS51450">
    <property type="entry name" value="LRR"/>
    <property type="match status" value="1"/>
</dbReference>
<evidence type="ECO:0000256" key="8">
    <source>
        <dbReference type="ARBA" id="ARBA00022989"/>
    </source>
</evidence>
<keyword evidence="11" id="KW-0325">Glycoprotein</keyword>
<dbReference type="FunFam" id="3.80.10.10:FF:000095">
    <property type="entry name" value="LRR receptor-like serine/threonine-protein kinase GSO1"/>
    <property type="match status" value="1"/>
</dbReference>
<organism evidence="16 17">
    <name type="scientific">Zingiber officinale</name>
    <name type="common">Ginger</name>
    <name type="synonym">Amomum zingiber</name>
    <dbReference type="NCBI Taxonomy" id="94328"/>
    <lineage>
        <taxon>Eukaryota</taxon>
        <taxon>Viridiplantae</taxon>
        <taxon>Streptophyta</taxon>
        <taxon>Embryophyta</taxon>
        <taxon>Tracheophyta</taxon>
        <taxon>Spermatophyta</taxon>
        <taxon>Magnoliopsida</taxon>
        <taxon>Liliopsida</taxon>
        <taxon>Zingiberales</taxon>
        <taxon>Zingiberaceae</taxon>
        <taxon>Zingiber</taxon>
    </lineage>
</organism>
<evidence type="ECO:0000256" key="1">
    <source>
        <dbReference type="ARBA" id="ARBA00004162"/>
    </source>
</evidence>
<keyword evidence="9 12" id="KW-0472">Membrane</keyword>
<feature type="domain" description="Disease resistance R13L4/SHOC-2-like LRR" evidence="15">
    <location>
        <begin position="267"/>
        <end position="442"/>
    </location>
</feature>
<feature type="transmembrane region" description="Helical" evidence="12">
    <location>
        <begin position="884"/>
        <end position="904"/>
    </location>
</feature>
<dbReference type="Gene3D" id="3.80.10.10">
    <property type="entry name" value="Ribonuclease Inhibitor"/>
    <property type="match status" value="4"/>
</dbReference>
<keyword evidence="8 12" id="KW-1133">Transmembrane helix</keyword>
<dbReference type="InterPro" id="IPR013210">
    <property type="entry name" value="LRR_N_plant-typ"/>
</dbReference>
<evidence type="ECO:0000313" key="16">
    <source>
        <dbReference type="EMBL" id="KAG6496409.1"/>
    </source>
</evidence>
<dbReference type="Pfam" id="PF13855">
    <property type="entry name" value="LRR_8"/>
    <property type="match status" value="1"/>
</dbReference>
<feature type="chain" id="PRO_5035177323" description="Leucine-rich repeat-containing N-terminal plant-type domain-containing protein" evidence="13">
    <location>
        <begin position="28"/>
        <end position="1009"/>
    </location>
</feature>
<evidence type="ECO:0000256" key="13">
    <source>
        <dbReference type="SAM" id="SignalP"/>
    </source>
</evidence>
<sequence length="1009" mass="110818">MARLYHSFLCFLVVLGASIPFFPIAKATTIAGCSKAESDALLTFKDGVIDPANRLSSWQGQVDCCRWSGVVCQNISSYVHVVELNLQDDDYFNYQTALSGQLLNPSLLSLTYLSRLNLSGNDFGWTQIPQSVGSFSSLRYLDLSWTNFGGRIPAQLGNLSTLLYLDLSSYWSFSATNFVLYSQVDSMEWLKQLTSLRYLNMNAVNLNAASHEWLQAVNMLHSLEALHLPNCDLAMVPSSLSFVNLTALEILDLSANLFMSTLPTWLWEFSSLSYLDLESNEFYGLVPAAVGNLTSLDTLILGENNLDGGTISASITHLIHLNTFDFSYNNMSGGVPDWLMLMTNLTHLDLSFCSMKGLFPVEIGSLSNLVYLDLSSNSLQGTVSELHLANLTTLETLYLSNNSLSILINEEWNTTMKLKHIGFSSCNLGPHFPRWLQRQRSIVSLDLSNASIKAVLPDWLWSSWPALGALDISHNNISGSLPQSLEGMEELQIIMASSNMLQGVVPTWPSSMRILDLSSNSLSGSLPTTSAAEHLSFLLLANNQINGSMPSYFCNMTYLYYIDISNNQIEGEIPPCWNSSELIFMRLSNNDLSGSIPSSAMSQNLRYLNLNNNSLSGELPPSLQNCSLLTVLDLGENKLSGNIPIWIGVSLQELSILRLRSNTLSGSIPPQLAQLSNLHIVDFSNNQLLGLIPSSFGNFSAMISTSKYITVPRLFGIQSFPKFIFRPTVSITLSAKGQELGYSTSALDLVKSIDLSSNDLTGKIPQELGALLALQTLNLSRNKLQDRIPDMFAGIRYLETLDLSFNNLSGAIPESLSRLSMLNHLNLSYNNLSGRIPSSNQLQTLDDPYIYAGNAYLCGPPVSNNCSATAVVDREAMDDGSELAFVYVGCLVGFLVGLSGLVLGHPSDRRSLVFLCRALVFLLAASHSVERFPSALVSAAIFLLCPSTVVDANSHHQTLLVLHCRPRVVALLCDDHWTWSLAFGIYCSDLASAEDIKEKVAKVSFQDKL</sequence>
<dbReference type="FunFam" id="3.80.10.10:FF:000041">
    <property type="entry name" value="LRR receptor-like serine/threonine-protein kinase ERECTA"/>
    <property type="match status" value="1"/>
</dbReference>
<evidence type="ECO:0000256" key="6">
    <source>
        <dbReference type="ARBA" id="ARBA00022729"/>
    </source>
</evidence>
<evidence type="ECO:0000256" key="12">
    <source>
        <dbReference type="SAM" id="Phobius"/>
    </source>
</evidence>
<comment type="similarity">
    <text evidence="2">Belongs to the RLP family.</text>
</comment>
<dbReference type="PRINTS" id="PR00019">
    <property type="entry name" value="LEURICHRPT"/>
</dbReference>
<keyword evidence="3" id="KW-1003">Cell membrane</keyword>
<dbReference type="Pfam" id="PF08263">
    <property type="entry name" value="LRRNT_2"/>
    <property type="match status" value="1"/>
</dbReference>
<evidence type="ECO:0000259" key="15">
    <source>
        <dbReference type="Pfam" id="PF23598"/>
    </source>
</evidence>
<comment type="subcellular location">
    <subcellularLocation>
        <location evidence="1">Cell membrane</location>
        <topology evidence="1">Single-pass membrane protein</topology>
    </subcellularLocation>
</comment>
<evidence type="ECO:0000256" key="7">
    <source>
        <dbReference type="ARBA" id="ARBA00022737"/>
    </source>
</evidence>
<evidence type="ECO:0000256" key="9">
    <source>
        <dbReference type="ARBA" id="ARBA00023136"/>
    </source>
</evidence>
<keyword evidence="4" id="KW-0433">Leucine-rich repeat</keyword>
<dbReference type="PANTHER" id="PTHR27000:SF809">
    <property type="entry name" value="OS05G0170300 PROTEIN"/>
    <property type="match status" value="1"/>
</dbReference>
<dbReference type="FunFam" id="3.80.10.10:FF:000213">
    <property type="entry name" value="Tyrosine-sulfated glycopeptide receptor 1"/>
    <property type="match status" value="1"/>
</dbReference>
<feature type="signal peptide" evidence="13">
    <location>
        <begin position="1"/>
        <end position="27"/>
    </location>
</feature>
<evidence type="ECO:0000256" key="3">
    <source>
        <dbReference type="ARBA" id="ARBA00022475"/>
    </source>
</evidence>
<evidence type="ECO:0000259" key="14">
    <source>
        <dbReference type="Pfam" id="PF08263"/>
    </source>
</evidence>
<dbReference type="InterPro" id="IPR001611">
    <property type="entry name" value="Leu-rich_rpt"/>
</dbReference>
<dbReference type="SMART" id="SM00369">
    <property type="entry name" value="LRR_TYP"/>
    <property type="match status" value="9"/>
</dbReference>
<dbReference type="Proteomes" id="UP000734854">
    <property type="component" value="Unassembled WGS sequence"/>
</dbReference>
<evidence type="ECO:0000256" key="5">
    <source>
        <dbReference type="ARBA" id="ARBA00022692"/>
    </source>
</evidence>
<evidence type="ECO:0000256" key="10">
    <source>
        <dbReference type="ARBA" id="ARBA00023170"/>
    </source>
</evidence>
<dbReference type="Pfam" id="PF23598">
    <property type="entry name" value="LRR_14"/>
    <property type="match status" value="1"/>
</dbReference>
<evidence type="ECO:0008006" key="18">
    <source>
        <dbReference type="Google" id="ProtNLM"/>
    </source>
</evidence>
<evidence type="ECO:0000313" key="17">
    <source>
        <dbReference type="Proteomes" id="UP000734854"/>
    </source>
</evidence>
<evidence type="ECO:0000256" key="11">
    <source>
        <dbReference type="ARBA" id="ARBA00023180"/>
    </source>
</evidence>
<dbReference type="SUPFAM" id="SSF52058">
    <property type="entry name" value="L domain-like"/>
    <property type="match status" value="3"/>
</dbReference>
<keyword evidence="6 13" id="KW-0732">Signal</keyword>
<evidence type="ECO:0000256" key="2">
    <source>
        <dbReference type="ARBA" id="ARBA00009592"/>
    </source>
</evidence>
<accession>A0A8J5G1W5</accession>
<dbReference type="EMBL" id="JACMSC010000012">
    <property type="protein sequence ID" value="KAG6496409.1"/>
    <property type="molecule type" value="Genomic_DNA"/>
</dbReference>
<dbReference type="PANTHER" id="PTHR27000">
    <property type="entry name" value="LEUCINE-RICH REPEAT RECEPTOR-LIKE PROTEIN KINASE FAMILY PROTEIN-RELATED"/>
    <property type="match status" value="1"/>
</dbReference>
<dbReference type="InterPro" id="IPR055414">
    <property type="entry name" value="LRR_R13L4/SHOC2-like"/>
</dbReference>
<name>A0A8J5G1W5_ZINOF</name>
<keyword evidence="17" id="KW-1185">Reference proteome</keyword>
<comment type="caution">
    <text evidence="16">The sequence shown here is derived from an EMBL/GenBank/DDBJ whole genome shotgun (WGS) entry which is preliminary data.</text>
</comment>
<keyword evidence="7" id="KW-0677">Repeat</keyword>
<dbReference type="InterPro" id="IPR003591">
    <property type="entry name" value="Leu-rich_rpt_typical-subtyp"/>
</dbReference>
<keyword evidence="10" id="KW-0675">Receptor</keyword>
<feature type="domain" description="Leucine-rich repeat-containing N-terminal plant-type" evidence="14">
    <location>
        <begin position="36"/>
        <end position="72"/>
    </location>
</feature>
<dbReference type="AlphaFoldDB" id="A0A8J5G1W5"/>
<reference evidence="16 17" key="1">
    <citation type="submission" date="2020-08" db="EMBL/GenBank/DDBJ databases">
        <title>Plant Genome Project.</title>
        <authorList>
            <person name="Zhang R.-G."/>
        </authorList>
    </citation>
    <scope>NUCLEOTIDE SEQUENCE [LARGE SCALE GENOMIC DNA]</scope>
    <source>
        <tissue evidence="16">Rhizome</tissue>
    </source>
</reference>
<proteinExistence type="inferred from homology"/>
<protein>
    <recommendedName>
        <fullName evidence="18">Leucine-rich repeat-containing N-terminal plant-type domain-containing protein</fullName>
    </recommendedName>
</protein>
<dbReference type="Pfam" id="PF00560">
    <property type="entry name" value="LRR_1"/>
    <property type="match status" value="9"/>
</dbReference>
<dbReference type="InterPro" id="IPR032675">
    <property type="entry name" value="LRR_dom_sf"/>
</dbReference>